<reference evidence="2 3" key="1">
    <citation type="submission" date="2024-05" db="EMBL/GenBank/DDBJ databases">
        <title>Neorhizobium sp. Rsf11, a plant growth promoting and heavy metal resistant PAH-degrader.</title>
        <authorList>
            <person name="Golubev S.N."/>
            <person name="Muratova A.Y."/>
            <person name="Markelova M.I."/>
        </authorList>
    </citation>
    <scope>NUCLEOTIDE SEQUENCE [LARGE SCALE GENOMIC DNA]</scope>
    <source>
        <strain evidence="2 3">Rsf11</strain>
    </source>
</reference>
<dbReference type="EMBL" id="JBEAAL010000001">
    <property type="protein sequence ID" value="MEQ1403711.1"/>
    <property type="molecule type" value="Genomic_DNA"/>
</dbReference>
<dbReference type="SUPFAM" id="SSF55729">
    <property type="entry name" value="Acyl-CoA N-acyltransferases (Nat)"/>
    <property type="match status" value="1"/>
</dbReference>
<dbReference type="Gene3D" id="3.40.630.30">
    <property type="match status" value="1"/>
</dbReference>
<evidence type="ECO:0000313" key="2">
    <source>
        <dbReference type="EMBL" id="MEQ1403711.1"/>
    </source>
</evidence>
<accession>A0ABV0LVV6</accession>
<comment type="caution">
    <text evidence="2">The sequence shown here is derived from an EMBL/GenBank/DDBJ whole genome shotgun (WGS) entry which is preliminary data.</text>
</comment>
<sequence>MVLSDMLLFKDNADPSTRLAIAIHDETDRQLGELQCLDKALASETGLVEDLTDWRNAARTSFLTQFEARPDRTATWLRNVVLAAPDRILFIVRSTGGERIGHIGISNISDEKAEIDNVMRGRRSGERRMMFYSSVALIAWIFGTLRVPVTQLCVLSLNTGAIRLYDRLGFEEVERTPLRRIDEPDMIRYTTQADHGSAAGFDYLRMEISAERFRRLYPWAHAAG</sequence>
<dbReference type="Proteomes" id="UP001496627">
    <property type="component" value="Unassembled WGS sequence"/>
</dbReference>
<name>A0ABV0LVV6_9HYPH</name>
<evidence type="ECO:0000313" key="3">
    <source>
        <dbReference type="Proteomes" id="UP001496627"/>
    </source>
</evidence>
<proteinExistence type="predicted"/>
<dbReference type="PROSITE" id="PS51186">
    <property type="entry name" value="GNAT"/>
    <property type="match status" value="1"/>
</dbReference>
<evidence type="ECO:0000259" key="1">
    <source>
        <dbReference type="PROSITE" id="PS51186"/>
    </source>
</evidence>
<dbReference type="InterPro" id="IPR000182">
    <property type="entry name" value="GNAT_dom"/>
</dbReference>
<organism evidence="2 3">
    <name type="scientific">Neorhizobium phenanthreniclasticum</name>
    <dbReference type="NCBI Taxonomy" id="3157917"/>
    <lineage>
        <taxon>Bacteria</taxon>
        <taxon>Pseudomonadati</taxon>
        <taxon>Pseudomonadota</taxon>
        <taxon>Alphaproteobacteria</taxon>
        <taxon>Hyphomicrobiales</taxon>
        <taxon>Rhizobiaceae</taxon>
        <taxon>Rhizobium/Agrobacterium group</taxon>
        <taxon>Neorhizobium</taxon>
    </lineage>
</organism>
<gene>
    <name evidence="2" type="ORF">ABK249_02090</name>
</gene>
<dbReference type="RefSeq" id="WP_348862066.1">
    <property type="nucleotide sequence ID" value="NZ_JBEAAL010000001.1"/>
</dbReference>
<protein>
    <submittedName>
        <fullName evidence="2">GNAT family N-acetyltransferase</fullName>
    </submittedName>
</protein>
<dbReference type="Pfam" id="PF13302">
    <property type="entry name" value="Acetyltransf_3"/>
    <property type="match status" value="1"/>
</dbReference>
<keyword evidence="3" id="KW-1185">Reference proteome</keyword>
<feature type="domain" description="N-acetyltransferase" evidence="1">
    <location>
        <begin position="46"/>
        <end position="191"/>
    </location>
</feature>
<dbReference type="InterPro" id="IPR016181">
    <property type="entry name" value="Acyl_CoA_acyltransferase"/>
</dbReference>